<keyword evidence="4" id="KW-1003">Cell membrane</keyword>
<dbReference type="SMART" id="SM00086">
    <property type="entry name" value="PAC"/>
    <property type="match status" value="2"/>
</dbReference>
<keyword evidence="27" id="KW-1185">Reference proteome</keyword>
<dbReference type="PROSITE" id="PS50113">
    <property type="entry name" value="PAC"/>
    <property type="match status" value="1"/>
</dbReference>
<dbReference type="EMBL" id="LUUK01000166">
    <property type="protein sequence ID" value="OAI18725.1"/>
    <property type="molecule type" value="Genomic_DNA"/>
</dbReference>
<dbReference type="NCBIfam" id="TIGR00229">
    <property type="entry name" value="sensory_box"/>
    <property type="match status" value="2"/>
</dbReference>
<dbReference type="InterPro" id="IPR000700">
    <property type="entry name" value="PAS-assoc_C"/>
</dbReference>
<dbReference type="InterPro" id="IPR013767">
    <property type="entry name" value="PAS_fold"/>
</dbReference>
<dbReference type="FunFam" id="3.30.565.10:FF:000010">
    <property type="entry name" value="Sensor histidine kinase RcsC"/>
    <property type="match status" value="1"/>
</dbReference>
<evidence type="ECO:0000256" key="18">
    <source>
        <dbReference type="PROSITE-ProRule" id="PRU00169"/>
    </source>
</evidence>
<dbReference type="PROSITE" id="PS50112">
    <property type="entry name" value="PAS"/>
    <property type="match status" value="1"/>
</dbReference>
<feature type="transmembrane region" description="Helical" evidence="19">
    <location>
        <begin position="164"/>
        <end position="185"/>
    </location>
</feature>
<dbReference type="InterPro" id="IPR001610">
    <property type="entry name" value="PAC"/>
</dbReference>
<dbReference type="RefSeq" id="WP_064028462.1">
    <property type="nucleotide sequence ID" value="NZ_LUUK01000166.1"/>
</dbReference>
<dbReference type="InterPro" id="IPR001789">
    <property type="entry name" value="Sig_transdc_resp-reg_receiver"/>
</dbReference>
<dbReference type="CDD" id="cd00082">
    <property type="entry name" value="HisKA"/>
    <property type="match status" value="1"/>
</dbReference>
<dbReference type="FunFam" id="1.10.287.130:FF:000002">
    <property type="entry name" value="Two-component osmosensing histidine kinase"/>
    <property type="match status" value="1"/>
</dbReference>
<gene>
    <name evidence="26" type="ORF">A1355_05475</name>
</gene>
<dbReference type="SMART" id="SM00448">
    <property type="entry name" value="REC"/>
    <property type="match status" value="1"/>
</dbReference>
<dbReference type="InterPro" id="IPR007895">
    <property type="entry name" value="MASE1"/>
</dbReference>
<dbReference type="PANTHER" id="PTHR43047:SF64">
    <property type="entry name" value="HISTIDINE KINASE CONTAINING CHEY-HOMOLOGOUS RECEIVER DOMAIN AND PAS DOMAIN-RELATED"/>
    <property type="match status" value="1"/>
</dbReference>
<dbReference type="Pfam" id="PF02518">
    <property type="entry name" value="HATPase_c"/>
    <property type="match status" value="1"/>
</dbReference>
<dbReference type="GO" id="GO:0005524">
    <property type="term" value="F:ATP binding"/>
    <property type="evidence" value="ECO:0007669"/>
    <property type="project" value="UniProtKB-KW"/>
</dbReference>
<dbReference type="SMART" id="SM00387">
    <property type="entry name" value="HATPase_c"/>
    <property type="match status" value="1"/>
</dbReference>
<evidence type="ECO:0000256" key="3">
    <source>
        <dbReference type="ARBA" id="ARBA00012438"/>
    </source>
</evidence>
<dbReference type="PANTHER" id="PTHR43047">
    <property type="entry name" value="TWO-COMPONENT HISTIDINE PROTEIN KINASE"/>
    <property type="match status" value="1"/>
</dbReference>
<dbReference type="InterPro" id="IPR004358">
    <property type="entry name" value="Sig_transdc_His_kin-like_C"/>
</dbReference>
<dbReference type="SUPFAM" id="SSF52172">
    <property type="entry name" value="CheY-like"/>
    <property type="match status" value="1"/>
</dbReference>
<feature type="transmembrane region" description="Helical" evidence="19">
    <location>
        <begin position="12"/>
        <end position="32"/>
    </location>
</feature>
<keyword evidence="12 19" id="KW-1133">Transmembrane helix</keyword>
<dbReference type="PROSITE" id="PS50839">
    <property type="entry name" value="CHASE"/>
    <property type="match status" value="1"/>
</dbReference>
<keyword evidence="13" id="KW-0902">Two-component regulatory system</keyword>
<evidence type="ECO:0000256" key="10">
    <source>
        <dbReference type="ARBA" id="ARBA00022777"/>
    </source>
</evidence>
<dbReference type="Pfam" id="PF00989">
    <property type="entry name" value="PAS"/>
    <property type="match status" value="1"/>
</dbReference>
<evidence type="ECO:0000259" key="21">
    <source>
        <dbReference type="PROSITE" id="PS50110"/>
    </source>
</evidence>
<evidence type="ECO:0000256" key="16">
    <source>
        <dbReference type="ARBA" id="ARBA00068150"/>
    </source>
</evidence>
<comment type="caution">
    <text evidence="26">The sequence shown here is derived from an EMBL/GenBank/DDBJ whole genome shotgun (WGS) entry which is preliminary data.</text>
</comment>
<dbReference type="Pfam" id="PF00512">
    <property type="entry name" value="HisKA"/>
    <property type="match status" value="1"/>
</dbReference>
<dbReference type="InterPro" id="IPR006189">
    <property type="entry name" value="CHASE_dom"/>
</dbReference>
<feature type="domain" description="Histidine kinase" evidence="20">
    <location>
        <begin position="810"/>
        <end position="1029"/>
    </location>
</feature>
<dbReference type="Proteomes" id="UP000077628">
    <property type="component" value="Unassembled WGS sequence"/>
</dbReference>
<evidence type="ECO:0000256" key="5">
    <source>
        <dbReference type="ARBA" id="ARBA00022519"/>
    </source>
</evidence>
<dbReference type="GO" id="GO:0000155">
    <property type="term" value="F:phosphorelay sensor kinase activity"/>
    <property type="evidence" value="ECO:0007669"/>
    <property type="project" value="InterPro"/>
</dbReference>
<dbReference type="SMART" id="SM01079">
    <property type="entry name" value="CHASE"/>
    <property type="match status" value="1"/>
</dbReference>
<feature type="modified residue" description="Phosphohistidine" evidence="17">
    <location>
        <position position="1260"/>
    </location>
</feature>
<dbReference type="Gene3D" id="3.30.450.350">
    <property type="entry name" value="CHASE domain"/>
    <property type="match status" value="1"/>
</dbReference>
<dbReference type="InterPro" id="IPR036097">
    <property type="entry name" value="HisK_dim/P_sf"/>
</dbReference>
<keyword evidence="11" id="KW-0067">ATP-binding</keyword>
<dbReference type="PROSITE" id="PS50109">
    <property type="entry name" value="HIS_KIN"/>
    <property type="match status" value="1"/>
</dbReference>
<keyword evidence="9" id="KW-0547">Nucleotide-binding</keyword>
<evidence type="ECO:0000256" key="17">
    <source>
        <dbReference type="PROSITE-ProRule" id="PRU00110"/>
    </source>
</evidence>
<dbReference type="PROSITE" id="PS50894">
    <property type="entry name" value="HPT"/>
    <property type="match status" value="1"/>
</dbReference>
<dbReference type="CDD" id="cd16922">
    <property type="entry name" value="HATPase_EvgS-ArcB-TorS-like"/>
    <property type="match status" value="1"/>
</dbReference>
<feature type="domain" description="HPt" evidence="25">
    <location>
        <begin position="1221"/>
        <end position="1318"/>
    </location>
</feature>
<evidence type="ECO:0000259" key="22">
    <source>
        <dbReference type="PROSITE" id="PS50112"/>
    </source>
</evidence>
<keyword evidence="8 19" id="KW-0812">Transmembrane</keyword>
<evidence type="ECO:0000256" key="2">
    <source>
        <dbReference type="ARBA" id="ARBA00004429"/>
    </source>
</evidence>
<dbReference type="InterPro" id="IPR011006">
    <property type="entry name" value="CheY-like_superfamily"/>
</dbReference>
<evidence type="ECO:0000259" key="25">
    <source>
        <dbReference type="PROSITE" id="PS50894"/>
    </source>
</evidence>
<dbReference type="Gene3D" id="1.20.120.160">
    <property type="entry name" value="HPT domain"/>
    <property type="match status" value="1"/>
</dbReference>
<evidence type="ECO:0000259" key="24">
    <source>
        <dbReference type="PROSITE" id="PS50839"/>
    </source>
</evidence>
<dbReference type="InterPro" id="IPR036641">
    <property type="entry name" value="HPT_dom_sf"/>
</dbReference>
<dbReference type="InterPro" id="IPR000014">
    <property type="entry name" value="PAS"/>
</dbReference>
<feature type="domain" description="PAC" evidence="23">
    <location>
        <begin position="742"/>
        <end position="792"/>
    </location>
</feature>
<dbReference type="Gene3D" id="1.10.287.130">
    <property type="match status" value="1"/>
</dbReference>
<keyword evidence="5" id="KW-0997">Cell inner membrane</keyword>
<dbReference type="InterPro" id="IPR003594">
    <property type="entry name" value="HATPase_dom"/>
</dbReference>
<dbReference type="CDD" id="cd00130">
    <property type="entry name" value="PAS"/>
    <property type="match status" value="2"/>
</dbReference>
<name>A0A177NLD5_9GAMM</name>
<evidence type="ECO:0000256" key="1">
    <source>
        <dbReference type="ARBA" id="ARBA00000085"/>
    </source>
</evidence>
<dbReference type="Gene3D" id="3.30.450.20">
    <property type="entry name" value="PAS domain"/>
    <property type="match status" value="2"/>
</dbReference>
<protein>
    <recommendedName>
        <fullName evidence="16">Sensory/regulatory protein RpfC</fullName>
        <ecNumber evidence="3">2.7.13.3</ecNumber>
    </recommendedName>
</protein>
<dbReference type="SMART" id="SM00091">
    <property type="entry name" value="PAS"/>
    <property type="match status" value="2"/>
</dbReference>
<dbReference type="InterPro" id="IPR035965">
    <property type="entry name" value="PAS-like_dom_sf"/>
</dbReference>
<evidence type="ECO:0000256" key="8">
    <source>
        <dbReference type="ARBA" id="ARBA00022692"/>
    </source>
</evidence>
<evidence type="ECO:0000256" key="7">
    <source>
        <dbReference type="ARBA" id="ARBA00022679"/>
    </source>
</evidence>
<dbReference type="InterPro" id="IPR003661">
    <property type="entry name" value="HisK_dim/P_dom"/>
</dbReference>
<evidence type="ECO:0000259" key="23">
    <source>
        <dbReference type="PROSITE" id="PS50113"/>
    </source>
</evidence>
<dbReference type="CDD" id="cd17546">
    <property type="entry name" value="REC_hyHK_CKI1_RcsC-like"/>
    <property type="match status" value="1"/>
</dbReference>
<dbReference type="InterPro" id="IPR036890">
    <property type="entry name" value="HATPase_C_sf"/>
</dbReference>
<keyword evidence="14 19" id="KW-0472">Membrane</keyword>
<evidence type="ECO:0000256" key="4">
    <source>
        <dbReference type="ARBA" id="ARBA00022475"/>
    </source>
</evidence>
<dbReference type="SMART" id="SM00388">
    <property type="entry name" value="HisKA"/>
    <property type="match status" value="1"/>
</dbReference>
<evidence type="ECO:0000313" key="26">
    <source>
        <dbReference type="EMBL" id="OAI18725.1"/>
    </source>
</evidence>
<reference evidence="27" key="1">
    <citation type="submission" date="2016-03" db="EMBL/GenBank/DDBJ databases">
        <authorList>
            <person name="Heylen K."/>
            <person name="De Vos P."/>
            <person name="Vekeman B."/>
        </authorList>
    </citation>
    <scope>NUCLEOTIDE SEQUENCE [LARGE SCALE GENOMIC DNA]</scope>
    <source>
        <strain evidence="27">R-45383</strain>
    </source>
</reference>
<dbReference type="Pfam" id="PF01627">
    <property type="entry name" value="Hpt"/>
    <property type="match status" value="1"/>
</dbReference>
<dbReference type="PRINTS" id="PR00344">
    <property type="entry name" value="BCTRLSENSOR"/>
</dbReference>
<organism evidence="26 27">
    <name type="scientific">Methylomonas koyamae</name>
    <dbReference type="NCBI Taxonomy" id="702114"/>
    <lineage>
        <taxon>Bacteria</taxon>
        <taxon>Pseudomonadati</taxon>
        <taxon>Pseudomonadota</taxon>
        <taxon>Gammaproteobacteria</taxon>
        <taxon>Methylococcales</taxon>
        <taxon>Methylococcaceae</taxon>
        <taxon>Methylomonas</taxon>
    </lineage>
</organism>
<keyword evidence="6 18" id="KW-0597">Phosphoprotein</keyword>
<comment type="catalytic activity">
    <reaction evidence="1">
        <text>ATP + protein L-histidine = ADP + protein N-phospho-L-histidine.</text>
        <dbReference type="EC" id="2.7.13.3"/>
    </reaction>
</comment>
<evidence type="ECO:0000256" key="13">
    <source>
        <dbReference type="ARBA" id="ARBA00023012"/>
    </source>
</evidence>
<evidence type="ECO:0000256" key="12">
    <source>
        <dbReference type="ARBA" id="ARBA00022989"/>
    </source>
</evidence>
<dbReference type="SUPFAM" id="SSF47384">
    <property type="entry name" value="Homodimeric domain of signal transducing histidine kinase"/>
    <property type="match status" value="1"/>
</dbReference>
<sequence length="1318" mass="141846">MPTSPRALAATLFRRFVLTAAIAASGWLGLVLAVPPGYASPIWPPAGIGLAALLIWGNRDWPAIWVAALLINLGHASETLGHFSPQVGYAAISVACGTTLQTLLAAQLSRRWLCPGVPALNRGGQILRYTLLAGPLSCWLAPSVGVTSLWYFDLLTEQAAPASWWNWFVGDCFGAVILSPLMFCLFARPQPFWRGRLATIALPTLSLLAGLVVVFFQVQRVEEQRLRQQFEASAAAIGKALAEHFNQAVTASLSLHSLFRASSSVEAGEFAIFADGVLARNPDILALAWAPRVSAANRAAFEAKLRLRAPAADIKDLQADGALTPAGTRDEYYPMLYVEPAAPNADLKGMDLGSEPKRRQTLARARASGDLSAATNVGLAQFGGQENGMLLVMPLFEPGENGELAGYTYTVVRTGALVAAALRGLQTHGLNVVLNDPDGDEGASDLFGVAHRTISMLTDIRQSLTLGDRRLEIVVQADADFISEQSSWLPWTVLMGGVLFAGLLNIYLLSSTGRAEFVEALVEARTAELDIANANLKKAFADLAEQEGKLRGLYELSPLGIALLDPAGNLREFNEAFRDITGYTSEELNRTALPMLLPADLTIGPADSKRFSPYEIGFLRPDGRERLLRLNGMRLASRDDAPALWTIVEDITEAHAGAEVLRQSELKYRELFNVSHEAVMVVTPAGFVDCNPATLALFGYDNAATFCGLHPAQVSPPFQPDGRHSYPAANQIMAQALTHGFQEFEWEHLRADGTAFPAQVTLSAISLDGQTALQAVVRDLSERKRVERALIAAKESAEAMAQSKSAFLANMSHEIRTPMNAILGMSLLALNKPVSDEIRDYLEKIHASADSLLGILNDILDFSKIEAGKLAIQPAPFSLPTLVETLRTLFAGSAAGKQLGFQVDLEADLPTMVIGDALRVQQVLANLLGNAVKFSYHGDIALRLRRAGTAGELIRFEVEDHGIGIAEQDLDKLFTPFSQIDNSITRDFGGTGLGLAISRQLLMLMGSDFDVRSRLGSGTVFGFELNLPIAETLPPPAVPEAGARHQTGLAAEMRARGAALRGARILVAEDNPVNQRVVSEFLQLAGIAVDLAGNGQQAVDLVRQHRYDAVLMDIHMPLVSGLEATARIRAESNQADVPIIALTAGVTRVEQERCAAAGMNAFIAKPVKPLELIERLCEELGRPSMVDVGVASVPPPHAPELVKLSAAGFDFGPVLTLLGGDESSVLEMLRAFKTHAETDMARIERTVERGDLAEAHRLLHALKGSAGNLGATALYQAAVTLDEGMSRGILREADYRRFRLAGRETVTALARLDAERDG</sequence>
<dbReference type="OrthoDB" id="9797243at2"/>
<feature type="modified residue" description="4-aspartylphosphate" evidence="18">
    <location>
        <position position="1113"/>
    </location>
</feature>
<dbReference type="EC" id="2.7.13.3" evidence="3"/>
<dbReference type="Pfam" id="PF03924">
    <property type="entry name" value="CHASE"/>
    <property type="match status" value="1"/>
</dbReference>
<keyword evidence="10" id="KW-0418">Kinase</keyword>
<feature type="domain" description="Response regulatory" evidence="21">
    <location>
        <begin position="1064"/>
        <end position="1180"/>
    </location>
</feature>
<dbReference type="Pfam" id="PF13426">
    <property type="entry name" value="PAS_9"/>
    <property type="match status" value="1"/>
</dbReference>
<feature type="domain" description="CHASE" evidence="24">
    <location>
        <begin position="261"/>
        <end position="447"/>
    </location>
</feature>
<dbReference type="PROSITE" id="PS50110">
    <property type="entry name" value="RESPONSE_REGULATORY"/>
    <property type="match status" value="1"/>
</dbReference>
<evidence type="ECO:0000313" key="27">
    <source>
        <dbReference type="Proteomes" id="UP000077628"/>
    </source>
</evidence>
<dbReference type="Gene3D" id="3.30.565.10">
    <property type="entry name" value="Histidine kinase-like ATPase, C-terminal domain"/>
    <property type="match status" value="1"/>
</dbReference>
<evidence type="ECO:0000259" key="20">
    <source>
        <dbReference type="PROSITE" id="PS50109"/>
    </source>
</evidence>
<keyword evidence="7" id="KW-0808">Transferase</keyword>
<dbReference type="SUPFAM" id="SSF55785">
    <property type="entry name" value="PYP-like sensor domain (PAS domain)"/>
    <property type="match status" value="2"/>
</dbReference>
<dbReference type="Pfam" id="PF05231">
    <property type="entry name" value="MASE1"/>
    <property type="match status" value="1"/>
</dbReference>
<dbReference type="STRING" id="702114.A1355_05475"/>
<feature type="transmembrane region" description="Helical" evidence="19">
    <location>
        <begin position="129"/>
        <end position="152"/>
    </location>
</feature>
<evidence type="ECO:0000256" key="19">
    <source>
        <dbReference type="SAM" id="Phobius"/>
    </source>
</evidence>
<dbReference type="Pfam" id="PF00072">
    <property type="entry name" value="Response_reg"/>
    <property type="match status" value="1"/>
</dbReference>
<feature type="transmembrane region" description="Helical" evidence="19">
    <location>
        <begin position="89"/>
        <end position="108"/>
    </location>
</feature>
<dbReference type="SUPFAM" id="SSF47226">
    <property type="entry name" value="Histidine-containing phosphotransfer domain, HPT domain"/>
    <property type="match status" value="1"/>
</dbReference>
<feature type="transmembrane region" description="Helical" evidence="19">
    <location>
        <begin position="197"/>
        <end position="218"/>
    </location>
</feature>
<dbReference type="Gene3D" id="3.40.50.2300">
    <property type="match status" value="1"/>
</dbReference>
<dbReference type="InterPro" id="IPR008207">
    <property type="entry name" value="Sig_transdc_His_kin_Hpt_dom"/>
</dbReference>
<dbReference type="GO" id="GO:0005886">
    <property type="term" value="C:plasma membrane"/>
    <property type="evidence" value="ECO:0007669"/>
    <property type="project" value="UniProtKB-SubCell"/>
</dbReference>
<evidence type="ECO:0000256" key="15">
    <source>
        <dbReference type="ARBA" id="ARBA00064003"/>
    </source>
</evidence>
<comment type="subunit">
    <text evidence="15">At low DSF concentrations, interacts with RpfF.</text>
</comment>
<evidence type="ECO:0000256" key="9">
    <source>
        <dbReference type="ARBA" id="ARBA00022741"/>
    </source>
</evidence>
<proteinExistence type="predicted"/>
<evidence type="ECO:0000256" key="14">
    <source>
        <dbReference type="ARBA" id="ARBA00023136"/>
    </source>
</evidence>
<dbReference type="GO" id="GO:0006355">
    <property type="term" value="P:regulation of DNA-templated transcription"/>
    <property type="evidence" value="ECO:0007669"/>
    <property type="project" value="InterPro"/>
</dbReference>
<dbReference type="SUPFAM" id="SSF55874">
    <property type="entry name" value="ATPase domain of HSP90 chaperone/DNA topoisomerase II/histidine kinase"/>
    <property type="match status" value="1"/>
</dbReference>
<evidence type="ECO:0000256" key="6">
    <source>
        <dbReference type="ARBA" id="ARBA00022553"/>
    </source>
</evidence>
<feature type="domain" description="PAS" evidence="22">
    <location>
        <begin position="546"/>
        <end position="588"/>
    </location>
</feature>
<dbReference type="InterPro" id="IPR042240">
    <property type="entry name" value="CHASE_sf"/>
</dbReference>
<comment type="subcellular location">
    <subcellularLocation>
        <location evidence="2">Cell inner membrane</location>
        <topology evidence="2">Multi-pass membrane protein</topology>
    </subcellularLocation>
</comment>
<evidence type="ECO:0000256" key="11">
    <source>
        <dbReference type="ARBA" id="ARBA00022840"/>
    </source>
</evidence>
<accession>A0A177NLD5</accession>
<dbReference type="InterPro" id="IPR005467">
    <property type="entry name" value="His_kinase_dom"/>
</dbReference>